<dbReference type="GO" id="GO:0016787">
    <property type="term" value="F:hydrolase activity"/>
    <property type="evidence" value="ECO:0007669"/>
    <property type="project" value="UniProtKB-KW"/>
</dbReference>
<evidence type="ECO:0000259" key="2">
    <source>
        <dbReference type="Pfam" id="PF00857"/>
    </source>
</evidence>
<sequence length="169" mass="19666">MKKALFVIDVQNCFVNSLTRGLPEKICRYIEENRKNYHLIIFTNFVNDPHSNVYRFLHWKKSMVSPEIDIVPKLQSVLKYGLVVPRSVYSVLKIPRVASLLKKREIEEISLCGVDTDCCILATAYDGFDQGYRINLLENLCLDSSSIELHRAALLIFKRNLLYKEKKRL</sequence>
<dbReference type="SUPFAM" id="SSF52499">
    <property type="entry name" value="Isochorismatase-like hydrolases"/>
    <property type="match status" value="1"/>
</dbReference>
<evidence type="ECO:0000313" key="3">
    <source>
        <dbReference type="EMBL" id="PJC82242.1"/>
    </source>
</evidence>
<feature type="domain" description="Isochorismatase-like" evidence="2">
    <location>
        <begin position="4"/>
        <end position="155"/>
    </location>
</feature>
<evidence type="ECO:0000256" key="1">
    <source>
        <dbReference type="ARBA" id="ARBA00022801"/>
    </source>
</evidence>
<reference evidence="4" key="1">
    <citation type="submission" date="2017-09" db="EMBL/GenBank/DDBJ databases">
        <title>Depth-based differentiation of microbial function through sediment-hosted aquifers and enrichment of novel symbionts in the deep terrestrial subsurface.</title>
        <authorList>
            <person name="Probst A.J."/>
            <person name="Ladd B."/>
            <person name="Jarett J.K."/>
            <person name="Geller-Mcgrath D.E."/>
            <person name="Sieber C.M.K."/>
            <person name="Emerson J.B."/>
            <person name="Anantharaman K."/>
            <person name="Thomas B.C."/>
            <person name="Malmstrom R."/>
            <person name="Stieglmeier M."/>
            <person name="Klingl A."/>
            <person name="Woyke T."/>
            <person name="Ryan C.M."/>
            <person name="Banfield J.F."/>
        </authorList>
    </citation>
    <scope>NUCLEOTIDE SEQUENCE [LARGE SCALE GENOMIC DNA]</scope>
</reference>
<dbReference type="InterPro" id="IPR050272">
    <property type="entry name" value="Isochorismatase-like_hydrls"/>
</dbReference>
<gene>
    <name evidence="3" type="ORF">CO007_00545</name>
</gene>
<dbReference type="EMBL" id="PFQK01000014">
    <property type="protein sequence ID" value="PJC82242.1"/>
    <property type="molecule type" value="Genomic_DNA"/>
</dbReference>
<dbReference type="Pfam" id="PF00857">
    <property type="entry name" value="Isochorismatase"/>
    <property type="match status" value="1"/>
</dbReference>
<comment type="caution">
    <text evidence="3">The sequence shown here is derived from an EMBL/GenBank/DDBJ whole genome shotgun (WGS) entry which is preliminary data.</text>
</comment>
<dbReference type="AlphaFoldDB" id="A0A2M8GNV9"/>
<dbReference type="InterPro" id="IPR036380">
    <property type="entry name" value="Isochorismatase-like_sf"/>
</dbReference>
<dbReference type="InterPro" id="IPR000868">
    <property type="entry name" value="Isochorismatase-like_dom"/>
</dbReference>
<dbReference type="Gene3D" id="3.40.50.850">
    <property type="entry name" value="Isochorismatase-like"/>
    <property type="match status" value="1"/>
</dbReference>
<dbReference type="PANTHER" id="PTHR43540:SF6">
    <property type="entry name" value="ISOCHORISMATASE-LIKE DOMAIN-CONTAINING PROTEIN"/>
    <property type="match status" value="1"/>
</dbReference>
<dbReference type="CDD" id="cd00431">
    <property type="entry name" value="cysteine_hydrolases"/>
    <property type="match status" value="1"/>
</dbReference>
<organism evidence="3 4">
    <name type="scientific">Candidatus Roizmanbacteria bacterium CG_4_8_14_3_um_filter_36_10</name>
    <dbReference type="NCBI Taxonomy" id="1974834"/>
    <lineage>
        <taxon>Bacteria</taxon>
        <taxon>Candidatus Roizmaniibacteriota</taxon>
    </lineage>
</organism>
<accession>A0A2M8GNV9</accession>
<dbReference type="Proteomes" id="UP000229370">
    <property type="component" value="Unassembled WGS sequence"/>
</dbReference>
<proteinExistence type="predicted"/>
<dbReference type="PANTHER" id="PTHR43540">
    <property type="entry name" value="PEROXYUREIDOACRYLATE/UREIDOACRYLATE AMIDOHYDROLASE-RELATED"/>
    <property type="match status" value="1"/>
</dbReference>
<keyword evidence="1 3" id="KW-0378">Hydrolase</keyword>
<evidence type="ECO:0000313" key="4">
    <source>
        <dbReference type="Proteomes" id="UP000229370"/>
    </source>
</evidence>
<protein>
    <submittedName>
        <fullName evidence="3">Cysteine hydrolase</fullName>
    </submittedName>
</protein>
<name>A0A2M8GNV9_9BACT</name>